<accession>A0ABS2TTH7</accession>
<evidence type="ECO:0000256" key="1">
    <source>
        <dbReference type="ARBA" id="ARBA00022801"/>
    </source>
</evidence>
<name>A0ABS2TTH7_9ACTN</name>
<dbReference type="InterPro" id="IPR036457">
    <property type="entry name" value="PPM-type-like_dom_sf"/>
</dbReference>
<reference evidence="4 5" key="1">
    <citation type="submission" date="2021-01" db="EMBL/GenBank/DDBJ databases">
        <title>Streptomyces acididurans sp. nov., isolated from a peat swamp forest soil.</title>
        <authorList>
            <person name="Chantavorakit T."/>
            <person name="Duangmal K."/>
        </authorList>
    </citation>
    <scope>NUCLEOTIDE SEQUENCE [LARGE SCALE GENOMIC DNA]</scope>
    <source>
        <strain evidence="4 5">KK5PA1</strain>
    </source>
</reference>
<dbReference type="InterPro" id="IPR001932">
    <property type="entry name" value="PPM-type_phosphatase-like_dom"/>
</dbReference>
<feature type="transmembrane region" description="Helical" evidence="2">
    <location>
        <begin position="98"/>
        <end position="117"/>
    </location>
</feature>
<proteinExistence type="predicted"/>
<evidence type="ECO:0000259" key="3">
    <source>
        <dbReference type="SMART" id="SM00331"/>
    </source>
</evidence>
<dbReference type="InterPro" id="IPR052016">
    <property type="entry name" value="Bact_Sigma-Reg"/>
</dbReference>
<keyword evidence="5" id="KW-1185">Reference proteome</keyword>
<comment type="caution">
    <text evidence="4">The sequence shown here is derived from an EMBL/GenBank/DDBJ whole genome shotgun (WGS) entry which is preliminary data.</text>
</comment>
<protein>
    <submittedName>
        <fullName evidence="4">Serine/threonine-protein phosphatase</fullName>
    </submittedName>
</protein>
<keyword evidence="1" id="KW-0378">Hydrolase</keyword>
<dbReference type="Proteomes" id="UP000749040">
    <property type="component" value="Unassembled WGS sequence"/>
</dbReference>
<feature type="transmembrane region" description="Helical" evidence="2">
    <location>
        <begin position="24"/>
        <end position="42"/>
    </location>
</feature>
<keyword evidence="2" id="KW-1133">Transmembrane helix</keyword>
<keyword evidence="2" id="KW-0472">Membrane</keyword>
<dbReference type="Gene3D" id="3.60.40.10">
    <property type="entry name" value="PPM-type phosphatase domain"/>
    <property type="match status" value="1"/>
</dbReference>
<gene>
    <name evidence="4" type="ORF">ITX44_19135</name>
</gene>
<evidence type="ECO:0000313" key="5">
    <source>
        <dbReference type="Proteomes" id="UP000749040"/>
    </source>
</evidence>
<keyword evidence="2" id="KW-0812">Transmembrane</keyword>
<dbReference type="SMART" id="SM00331">
    <property type="entry name" value="PP2C_SIG"/>
    <property type="match status" value="1"/>
</dbReference>
<dbReference type="SUPFAM" id="SSF81606">
    <property type="entry name" value="PP2C-like"/>
    <property type="match status" value="1"/>
</dbReference>
<dbReference type="EMBL" id="JADKYB010000009">
    <property type="protein sequence ID" value="MBM9506631.1"/>
    <property type="molecule type" value="Genomic_DNA"/>
</dbReference>
<dbReference type="Pfam" id="PF07228">
    <property type="entry name" value="SpoIIE"/>
    <property type="match status" value="1"/>
</dbReference>
<feature type="domain" description="PPM-type phosphatase" evidence="3">
    <location>
        <begin position="150"/>
        <end position="374"/>
    </location>
</feature>
<dbReference type="PANTHER" id="PTHR43156">
    <property type="entry name" value="STAGE II SPORULATION PROTEIN E-RELATED"/>
    <property type="match status" value="1"/>
</dbReference>
<organism evidence="4 5">
    <name type="scientific">Actinacidiphila acididurans</name>
    <dbReference type="NCBI Taxonomy" id="2784346"/>
    <lineage>
        <taxon>Bacteria</taxon>
        <taxon>Bacillati</taxon>
        <taxon>Actinomycetota</taxon>
        <taxon>Actinomycetes</taxon>
        <taxon>Kitasatosporales</taxon>
        <taxon>Streptomycetaceae</taxon>
        <taxon>Actinacidiphila</taxon>
    </lineage>
</organism>
<evidence type="ECO:0000256" key="2">
    <source>
        <dbReference type="SAM" id="Phobius"/>
    </source>
</evidence>
<feature type="transmembrane region" description="Helical" evidence="2">
    <location>
        <begin position="49"/>
        <end position="68"/>
    </location>
</feature>
<evidence type="ECO:0000313" key="4">
    <source>
        <dbReference type="EMBL" id="MBM9506631.1"/>
    </source>
</evidence>
<sequence length="379" mass="40535">MTRRDTWGVGGWRAEWGRLVTRPWGLVALVVPLAIIAVISLVDMMSSTAVHLGPLVALAPALTAAFAGPRTTAFVGLVAIGAQELVDGYNGENMTNHVAQFAALAGLCAAMVATSYVRERRTWQLTRLRSVADAAQRCILRPPPNRIGPLRLGWLYLAAEDEARIGGDLFATARGSDPCTRVIMGDVRGKGVAAIGEVSVVLGAFREGAHRCPTLRDLVAALEDSVRREVEEVADVESDLGEHFITALMLEIPDRNPSADLINCGHPPPLLIHEGHVRTLDFDHASPPLGTGWQPVTGPHSDSIAFGPGDILLLYTDGVIEARSPSGEFYPLAQRVDSFSGSTPDALLRKIQGDLISHAGQEPADDVALLAIQRVPARK</sequence>
<dbReference type="PANTHER" id="PTHR43156:SF2">
    <property type="entry name" value="STAGE II SPORULATION PROTEIN E"/>
    <property type="match status" value="1"/>
</dbReference>